<keyword evidence="2 8" id="KW-0732">Signal</keyword>
<evidence type="ECO:0000256" key="7">
    <source>
        <dbReference type="SAM" id="MobiDB-lite"/>
    </source>
</evidence>
<evidence type="ECO:0000256" key="3">
    <source>
        <dbReference type="ARBA" id="ARBA00023136"/>
    </source>
</evidence>
<feature type="chain" id="PRO_5046982991" description="Lipoprotein" evidence="8">
    <location>
        <begin position="23"/>
        <end position="292"/>
    </location>
</feature>
<dbReference type="Gene3D" id="3.40.190.10">
    <property type="entry name" value="Periplasmic binding protein-like II"/>
    <property type="match status" value="2"/>
</dbReference>
<comment type="subcellular location">
    <subcellularLocation>
        <location evidence="1">Membrane</location>
        <topology evidence="1">Lipid-anchor</topology>
    </subcellularLocation>
</comment>
<evidence type="ECO:0000256" key="8">
    <source>
        <dbReference type="SAM" id="SignalP"/>
    </source>
</evidence>
<dbReference type="PANTHER" id="PTHR30429">
    <property type="entry name" value="D-METHIONINE-BINDING LIPOPROTEIN METQ"/>
    <property type="match status" value="1"/>
</dbReference>
<accession>A0ABU2JZB1</accession>
<dbReference type="InterPro" id="IPR004872">
    <property type="entry name" value="Lipoprotein_NlpA"/>
</dbReference>
<evidence type="ECO:0000256" key="1">
    <source>
        <dbReference type="ARBA" id="ARBA00004635"/>
    </source>
</evidence>
<proteinExistence type="inferred from homology"/>
<dbReference type="PANTHER" id="PTHR30429:SF0">
    <property type="entry name" value="METHIONINE-BINDING LIPOPROTEIN METQ"/>
    <property type="match status" value="1"/>
</dbReference>
<protein>
    <recommendedName>
        <fullName evidence="6">Lipoprotein</fullName>
    </recommendedName>
</protein>
<evidence type="ECO:0000256" key="6">
    <source>
        <dbReference type="PIRNR" id="PIRNR002854"/>
    </source>
</evidence>
<gene>
    <name evidence="9" type="ORF">RM844_28265</name>
</gene>
<dbReference type="Pfam" id="PF03180">
    <property type="entry name" value="Lipoprotein_9"/>
    <property type="match status" value="1"/>
</dbReference>
<keyword evidence="5 6" id="KW-0449">Lipoprotein</keyword>
<keyword evidence="3" id="KW-0472">Membrane</keyword>
<feature type="signal peptide" evidence="8">
    <location>
        <begin position="1"/>
        <end position="22"/>
    </location>
</feature>
<evidence type="ECO:0000313" key="9">
    <source>
        <dbReference type="EMBL" id="MDT0270172.1"/>
    </source>
</evidence>
<dbReference type="RefSeq" id="WP_311670252.1">
    <property type="nucleotide sequence ID" value="NZ_JAVREO010000024.1"/>
</dbReference>
<feature type="region of interest" description="Disordered" evidence="7">
    <location>
        <begin position="27"/>
        <end position="48"/>
    </location>
</feature>
<evidence type="ECO:0000313" key="10">
    <source>
        <dbReference type="Proteomes" id="UP001183410"/>
    </source>
</evidence>
<dbReference type="PROSITE" id="PS51257">
    <property type="entry name" value="PROKAR_LIPOPROTEIN"/>
    <property type="match status" value="1"/>
</dbReference>
<keyword evidence="10" id="KW-1185">Reference proteome</keyword>
<name>A0ABU2JZB1_9ACTN</name>
<sequence>MRTHLRNGAVLAATTALALALAACGTDSDPDTGSSGGGSDDTGSTDEAQPLSIAATPVPQAEILQFVSDELAADAGLELDIREVTDYVIPNNLVNDGDVDANFFQHAPYLDEFNSAEGTDIVPVINVHLEPLGLFSNDATSVEDLGDGATIAIPNDATNEGRALHLLADAGLIELAEDAGPDATPADVTEANGLSFQELEAASLPRALEDFDAAVINGNFALEAELVPAEDALVLEEADGNPYANFLAVKAGNEDDPRVQTLAELLNSDEVRQFIEDEYQGSVIPAFGTPAS</sequence>
<comment type="caution">
    <text evidence="9">The sequence shown here is derived from an EMBL/GenBank/DDBJ whole genome shotgun (WGS) entry which is preliminary data.</text>
</comment>
<evidence type="ECO:0000256" key="4">
    <source>
        <dbReference type="ARBA" id="ARBA00023139"/>
    </source>
</evidence>
<dbReference type="PIRSF" id="PIRSF002854">
    <property type="entry name" value="MetQ"/>
    <property type="match status" value="1"/>
</dbReference>
<dbReference type="EMBL" id="JAVREO010000024">
    <property type="protein sequence ID" value="MDT0270172.1"/>
    <property type="molecule type" value="Genomic_DNA"/>
</dbReference>
<dbReference type="SUPFAM" id="SSF53850">
    <property type="entry name" value="Periplasmic binding protein-like II"/>
    <property type="match status" value="1"/>
</dbReference>
<keyword evidence="4" id="KW-0564">Palmitate</keyword>
<evidence type="ECO:0000256" key="2">
    <source>
        <dbReference type="ARBA" id="ARBA00022729"/>
    </source>
</evidence>
<reference evidence="10" key="1">
    <citation type="submission" date="2023-07" db="EMBL/GenBank/DDBJ databases">
        <title>30 novel species of actinomycetes from the DSMZ collection.</title>
        <authorList>
            <person name="Nouioui I."/>
        </authorList>
    </citation>
    <scope>NUCLEOTIDE SEQUENCE [LARGE SCALE GENOMIC DNA]</scope>
    <source>
        <strain evidence="10">DSM 44915</strain>
    </source>
</reference>
<evidence type="ECO:0000256" key="5">
    <source>
        <dbReference type="ARBA" id="ARBA00023288"/>
    </source>
</evidence>
<comment type="similarity">
    <text evidence="6">Belongs to the nlpA lipoprotein family.</text>
</comment>
<dbReference type="Proteomes" id="UP001183410">
    <property type="component" value="Unassembled WGS sequence"/>
</dbReference>
<organism evidence="9 10">
    <name type="scientific">Streptomyces chisholmiae</name>
    <dbReference type="NCBI Taxonomy" id="3075540"/>
    <lineage>
        <taxon>Bacteria</taxon>
        <taxon>Bacillati</taxon>
        <taxon>Actinomycetota</taxon>
        <taxon>Actinomycetes</taxon>
        <taxon>Kitasatosporales</taxon>
        <taxon>Streptomycetaceae</taxon>
        <taxon>Streptomyces</taxon>
    </lineage>
</organism>
<dbReference type="CDD" id="cd13597">
    <property type="entry name" value="PBP2_lipoprotein_Tp32"/>
    <property type="match status" value="1"/>
</dbReference>